<evidence type="ECO:0000313" key="2">
    <source>
        <dbReference type="EMBL" id="GAA0859798.1"/>
    </source>
</evidence>
<dbReference type="Proteomes" id="UP001500359">
    <property type="component" value="Unassembled WGS sequence"/>
</dbReference>
<feature type="transmembrane region" description="Helical" evidence="1">
    <location>
        <begin position="80"/>
        <end position="101"/>
    </location>
</feature>
<keyword evidence="1" id="KW-1133">Transmembrane helix</keyword>
<evidence type="ECO:0000313" key="3">
    <source>
        <dbReference type="Proteomes" id="UP001500359"/>
    </source>
</evidence>
<sequence length="575" mass="63941">MDLSVDTPNFKQYTFQELKDALAHIDREQYPDRANELMLEIASRRDRSPEPDDVQGAELDEELHPNIFIRYWKGQVSLPVSYWAVGIAVSLLIVLLSLVVAKGIETATSSALLGAYILGMYVVMIVLLVWQSVGVYRSASKHPLRGGSVAWAYTAKVMVFVSLLSFLNQMYVSGFSIMKGGYQTLIGTATYPETQFRLLNGGKELELFGGLEIGSEALLEEQLKLNPEVEVLHLHSNGGRILAAKRMMKLVQSYQLDTYVRTECSSSCTLLFLAGKTKLIGHGAKLKFHAASIGAVSGHNVKEIGREFEEAYLDEGIAKWFVDKIVNTPNTQLWEPSEDDLLRAGFVDRIVNPDQYAYSGIGTASSIKVEDIESGLLTQDYILAMKEHDPDTYQQAIALNLNGMLQGLPLAEVTNQMVDLIYNVRLPVYLANGSNAALVKYWKAQIFRMEELREDYPLACASFVYPDEVPVENRYGNEGGISEKGKALESAALAELIRSYQGNYQDIDKETQQSLIQEVLTKLRAQNEAFMQVVSSAKDYVDKPELMCDASIALNAAFVSFDVETSGQLLRSIQN</sequence>
<keyword evidence="1" id="KW-0472">Membrane</keyword>
<dbReference type="InterPro" id="IPR029045">
    <property type="entry name" value="ClpP/crotonase-like_dom_sf"/>
</dbReference>
<comment type="caution">
    <text evidence="2">The sequence shown here is derived from an EMBL/GenBank/DDBJ whole genome shotgun (WGS) entry which is preliminary data.</text>
</comment>
<dbReference type="Gene3D" id="3.90.226.10">
    <property type="entry name" value="2-enoyl-CoA Hydratase, Chain A, domain 1"/>
    <property type="match status" value="1"/>
</dbReference>
<gene>
    <name evidence="2" type="ORF">GCM10009114_34590</name>
</gene>
<keyword evidence="1" id="KW-0812">Transmembrane</keyword>
<feature type="transmembrane region" description="Helical" evidence="1">
    <location>
        <begin position="150"/>
        <end position="172"/>
    </location>
</feature>
<organism evidence="2 3">
    <name type="scientific">Aliiglaciecola litoralis</name>
    <dbReference type="NCBI Taxonomy" id="582857"/>
    <lineage>
        <taxon>Bacteria</taxon>
        <taxon>Pseudomonadati</taxon>
        <taxon>Pseudomonadota</taxon>
        <taxon>Gammaproteobacteria</taxon>
        <taxon>Alteromonadales</taxon>
        <taxon>Alteromonadaceae</taxon>
        <taxon>Aliiglaciecola</taxon>
    </lineage>
</organism>
<reference evidence="2 3" key="1">
    <citation type="journal article" date="2019" name="Int. J. Syst. Evol. Microbiol.">
        <title>The Global Catalogue of Microorganisms (GCM) 10K type strain sequencing project: providing services to taxonomists for standard genome sequencing and annotation.</title>
        <authorList>
            <consortium name="The Broad Institute Genomics Platform"/>
            <consortium name="The Broad Institute Genome Sequencing Center for Infectious Disease"/>
            <person name="Wu L."/>
            <person name="Ma J."/>
        </authorList>
    </citation>
    <scope>NUCLEOTIDE SEQUENCE [LARGE SCALE GENOMIC DNA]</scope>
    <source>
        <strain evidence="2 3">JCM 15896</strain>
    </source>
</reference>
<dbReference type="SUPFAM" id="SSF52096">
    <property type="entry name" value="ClpP/crotonase"/>
    <property type="match status" value="1"/>
</dbReference>
<proteinExistence type="predicted"/>
<evidence type="ECO:0008006" key="4">
    <source>
        <dbReference type="Google" id="ProtNLM"/>
    </source>
</evidence>
<dbReference type="EMBL" id="BAAAFD010000014">
    <property type="protein sequence ID" value="GAA0859798.1"/>
    <property type="molecule type" value="Genomic_DNA"/>
</dbReference>
<name>A0ABN1LT50_9ALTE</name>
<keyword evidence="3" id="KW-1185">Reference proteome</keyword>
<accession>A0ABN1LT50</accession>
<feature type="transmembrane region" description="Helical" evidence="1">
    <location>
        <begin position="113"/>
        <end position="130"/>
    </location>
</feature>
<protein>
    <recommendedName>
        <fullName evidence="4">Clp protease</fullName>
    </recommendedName>
</protein>
<evidence type="ECO:0000256" key="1">
    <source>
        <dbReference type="SAM" id="Phobius"/>
    </source>
</evidence>